<dbReference type="InterPro" id="IPR054347">
    <property type="entry name" value="TOTE_primase"/>
</dbReference>
<dbReference type="Pfam" id="PF04851">
    <property type="entry name" value="ResIII"/>
    <property type="match status" value="1"/>
</dbReference>
<evidence type="ECO:0000313" key="3">
    <source>
        <dbReference type="Proteomes" id="UP000183656"/>
    </source>
</evidence>
<dbReference type="CDD" id="cd17926">
    <property type="entry name" value="DEXHc_RE"/>
    <property type="match status" value="1"/>
</dbReference>
<dbReference type="InterPro" id="IPR050742">
    <property type="entry name" value="Helicase_Restrict-Modif_Enz"/>
</dbReference>
<dbReference type="PANTHER" id="PTHR47396:SF1">
    <property type="entry name" value="ATP-DEPENDENT HELICASE IRC3-RELATED"/>
    <property type="match status" value="1"/>
</dbReference>
<evidence type="ECO:0000313" key="2">
    <source>
        <dbReference type="EMBL" id="SFU83744.1"/>
    </source>
</evidence>
<dbReference type="GO" id="GO:0005829">
    <property type="term" value="C:cytosol"/>
    <property type="evidence" value="ECO:0007669"/>
    <property type="project" value="TreeGrafter"/>
</dbReference>
<dbReference type="InterPro" id="IPR027417">
    <property type="entry name" value="P-loop_NTPase"/>
</dbReference>
<dbReference type="Pfam" id="PF00271">
    <property type="entry name" value="Helicase_C"/>
    <property type="match status" value="1"/>
</dbReference>
<dbReference type="OrthoDB" id="9804086at2"/>
<dbReference type="STRING" id="343013.SAMN04489707_102550"/>
<dbReference type="SUPFAM" id="SSF52540">
    <property type="entry name" value="P-loop containing nucleoside triphosphate hydrolases"/>
    <property type="match status" value="2"/>
</dbReference>
<dbReference type="GO" id="GO:0005524">
    <property type="term" value="F:ATP binding"/>
    <property type="evidence" value="ECO:0007669"/>
    <property type="project" value="InterPro"/>
</dbReference>
<name>A0A1I7JF02_9BURK</name>
<dbReference type="Gene3D" id="3.40.50.300">
    <property type="entry name" value="P-loop containing nucleotide triphosphate hydrolases"/>
    <property type="match status" value="2"/>
</dbReference>
<reference evidence="2 3" key="1">
    <citation type="submission" date="2016-10" db="EMBL/GenBank/DDBJ databases">
        <authorList>
            <person name="de Groot N.N."/>
        </authorList>
    </citation>
    <scope>NUCLEOTIDE SEQUENCE [LARGE SCALE GENOMIC DNA]</scope>
    <source>
        <strain evidence="2 3">R-24608</strain>
    </source>
</reference>
<gene>
    <name evidence="2" type="ORF">SAMN04489707_102550</name>
</gene>
<feature type="domain" description="Helicase ATP-binding" evidence="1">
    <location>
        <begin position="434"/>
        <end position="584"/>
    </location>
</feature>
<dbReference type="EMBL" id="FPBX01000025">
    <property type="protein sequence ID" value="SFU83744.1"/>
    <property type="molecule type" value="Genomic_DNA"/>
</dbReference>
<evidence type="ECO:0000259" key="1">
    <source>
        <dbReference type="PROSITE" id="PS51192"/>
    </source>
</evidence>
<dbReference type="PANTHER" id="PTHR47396">
    <property type="entry name" value="TYPE I RESTRICTION ENZYME ECOKI R PROTEIN"/>
    <property type="match status" value="1"/>
</dbReference>
<accession>A0A1I7JF02</accession>
<dbReference type="InterPro" id="IPR006935">
    <property type="entry name" value="Helicase/UvrB_N"/>
</dbReference>
<dbReference type="InterPro" id="IPR001650">
    <property type="entry name" value="Helicase_C-like"/>
</dbReference>
<proteinExistence type="predicted"/>
<dbReference type="InterPro" id="IPR014001">
    <property type="entry name" value="Helicase_ATP-bd"/>
</dbReference>
<dbReference type="GO" id="GO:0016787">
    <property type="term" value="F:hydrolase activity"/>
    <property type="evidence" value="ECO:0007669"/>
    <property type="project" value="InterPro"/>
</dbReference>
<organism evidence="2 3">
    <name type="scientific">Paenacidovorax caeni</name>
    <dbReference type="NCBI Taxonomy" id="343013"/>
    <lineage>
        <taxon>Bacteria</taxon>
        <taxon>Pseudomonadati</taxon>
        <taxon>Pseudomonadota</taxon>
        <taxon>Betaproteobacteria</taxon>
        <taxon>Burkholderiales</taxon>
        <taxon>Comamonadaceae</taxon>
        <taxon>Paenacidovorax</taxon>
    </lineage>
</organism>
<dbReference type="AlphaFoldDB" id="A0A1I7JF02"/>
<dbReference type="Pfam" id="PF22548">
    <property type="entry name" value="AEP-TOTE"/>
    <property type="match status" value="1"/>
</dbReference>
<dbReference type="Proteomes" id="UP000183656">
    <property type="component" value="Unassembled WGS sequence"/>
</dbReference>
<dbReference type="PROSITE" id="PS51192">
    <property type="entry name" value="HELICASE_ATP_BIND_1"/>
    <property type="match status" value="1"/>
</dbReference>
<dbReference type="SMART" id="SM00487">
    <property type="entry name" value="DEXDc"/>
    <property type="match status" value="1"/>
</dbReference>
<protein>
    <recommendedName>
        <fullName evidence="1">Helicase ATP-binding domain-containing protein</fullName>
    </recommendedName>
</protein>
<dbReference type="RefSeq" id="WP_054257228.1">
    <property type="nucleotide sequence ID" value="NZ_CYIG01000033.1"/>
</dbReference>
<dbReference type="GO" id="GO:0003677">
    <property type="term" value="F:DNA binding"/>
    <property type="evidence" value="ECO:0007669"/>
    <property type="project" value="InterPro"/>
</dbReference>
<sequence>MTERTDLSTLQAENARLIALLESHGIEWRAPQSAIVVAREPEPSRRLSTAEKVALFRRLFRGRTDVYPVRWEGKTSGKSGYAPACANEWRAGICEKPRIKCGDCSNRLLIPLSDAVIYDHLAGEHTVGVYPLLEDDTCYFLAVDFDEADWRDDALAFMQSCEELGVPAALEISRSGNGAHAWVFFASRVSARDARRLGTAVISHTCSRTRQLKLESYDRLFPNQDTMPKGGFGNLIALPLQKWPRESGCSVFVDADLRPYPDQWAFLASIQPMAAHDIEPTLLRATGGVHPLDVTFIDDEDLATPWKRENTSAKKLAGPMPKSLTVTLANLIYFEKAELPQALANRLIRLAAFQNPEFYKAQAMRMSVWDKPRVIGCAESYPQHIALPRGCLDAALSLLRENGIACDLRDERFGGQPLDVSFVGSLRLDQEAAVAGLLTHDAGVLCAPTAFGKTVTAAAMIARRGVNTLVLVHRTELLKQWQERLQAFLGVAKGVVGTIGGGKAKPTGKIDIAVMQSLSRQGEVNPLVEGYGQVIVDECHHVGAVSFDAILKRTKAKYVLGLTATPIRRDGQQPIIFMQCGPIRYTAVKPAGAPRDLEVLPRSRFGRIDVPTDAGIQDVFRCLANDSARTAAIAAEVRDAVAQGRKVLVLTERTEHLDAIKTELDSLQPAPFVLHGRMSRKQRATLVADLDALPPDAPRVLLSTGKLVGEGFDHPPLDTLVLAMPVSWKGTLQQYAGRLHREHASKTDVRIIDFVDTGHPALLRMWDKRQRGYRAMGYRVGSDVPEE</sequence>
<keyword evidence="3" id="KW-1185">Reference proteome</keyword>